<name>A0A1T8VV06_9MYCO</name>
<evidence type="ECO:0000313" key="2">
    <source>
        <dbReference type="EMBL" id="SKN08780.1"/>
    </source>
</evidence>
<dbReference type="AlphaFoldDB" id="A0A1T8VV06"/>
<feature type="region of interest" description="Disordered" evidence="1">
    <location>
        <begin position="1"/>
        <end position="59"/>
    </location>
</feature>
<proteinExistence type="predicted"/>
<reference evidence="2 3" key="1">
    <citation type="submission" date="2016-11" db="EMBL/GenBank/DDBJ databases">
        <authorList>
            <consortium name="Pathogen Informatics"/>
        </authorList>
    </citation>
    <scope>NUCLEOTIDE SEQUENCE [LARGE SCALE GENOMIC DNA]</scope>
    <source>
        <strain evidence="2 3">911</strain>
    </source>
</reference>
<dbReference type="Proteomes" id="UP000190074">
    <property type="component" value="Unassembled WGS sequence"/>
</dbReference>
<evidence type="ECO:0000256" key="1">
    <source>
        <dbReference type="SAM" id="MobiDB-lite"/>
    </source>
</evidence>
<sequence length="59" mass="6275">MPMGGMAPPGGSNSGKEKERNADLAPEEAIYIEDRPHTTAFINGTIGPPPPAEDKEQQK</sequence>
<feature type="compositionally biased region" description="Low complexity" evidence="1">
    <location>
        <begin position="1"/>
        <end position="11"/>
    </location>
</feature>
<gene>
    <name evidence="2" type="ORF">SAMEA2259716_05862</name>
</gene>
<accession>A0A1T8VV06</accession>
<organism evidence="2 3">
    <name type="scientific">Mycobacteroides abscessus subsp. massiliense</name>
    <dbReference type="NCBI Taxonomy" id="1962118"/>
    <lineage>
        <taxon>Bacteria</taxon>
        <taxon>Bacillati</taxon>
        <taxon>Actinomycetota</taxon>
        <taxon>Actinomycetes</taxon>
        <taxon>Mycobacteriales</taxon>
        <taxon>Mycobacteriaceae</taxon>
        <taxon>Mycobacteroides</taxon>
        <taxon>Mycobacteroides abscessus</taxon>
    </lineage>
</organism>
<evidence type="ECO:0000313" key="3">
    <source>
        <dbReference type="Proteomes" id="UP000190074"/>
    </source>
</evidence>
<protein>
    <submittedName>
        <fullName evidence="2">Uncharacterized protein</fullName>
    </submittedName>
</protein>
<dbReference type="EMBL" id="FVGW01000042">
    <property type="protein sequence ID" value="SKN08780.1"/>
    <property type="molecule type" value="Genomic_DNA"/>
</dbReference>